<gene>
    <name evidence="2" type="ORF">CY34DRAFT_45547</name>
</gene>
<accession>A0A0C9ZUI3</accession>
<sequence>KVRKSKGHAAAHDYEDSVQQLINFAIADFRSWLASNHAYPDRVTQVSWAKESWKEGCKHYDIEMAFNNELIKMITCRTSHLTGEVKAKLRPLVESVYGFECS</sequence>
<dbReference type="Proteomes" id="UP000054485">
    <property type="component" value="Unassembled WGS sequence"/>
</dbReference>
<reference evidence="3" key="2">
    <citation type="submission" date="2015-01" db="EMBL/GenBank/DDBJ databases">
        <title>Evolutionary Origins and Diversification of the Mycorrhizal Mutualists.</title>
        <authorList>
            <consortium name="DOE Joint Genome Institute"/>
            <consortium name="Mycorrhizal Genomics Consortium"/>
            <person name="Kohler A."/>
            <person name="Kuo A."/>
            <person name="Nagy L.G."/>
            <person name="Floudas D."/>
            <person name="Copeland A."/>
            <person name="Barry K.W."/>
            <person name="Cichocki N."/>
            <person name="Veneault-Fourrey C."/>
            <person name="LaButti K."/>
            <person name="Lindquist E.A."/>
            <person name="Lipzen A."/>
            <person name="Lundell T."/>
            <person name="Morin E."/>
            <person name="Murat C."/>
            <person name="Riley R."/>
            <person name="Ohm R."/>
            <person name="Sun H."/>
            <person name="Tunlid A."/>
            <person name="Henrissat B."/>
            <person name="Grigoriev I.V."/>
            <person name="Hibbett D.S."/>
            <person name="Martin F."/>
        </authorList>
    </citation>
    <scope>NUCLEOTIDE SEQUENCE [LARGE SCALE GENOMIC DNA]</scope>
    <source>
        <strain evidence="3">UH-Slu-Lm8-n1</strain>
    </source>
</reference>
<evidence type="ECO:0000313" key="2">
    <source>
        <dbReference type="EMBL" id="KIK32996.1"/>
    </source>
</evidence>
<dbReference type="EMBL" id="KN836056">
    <property type="protein sequence ID" value="KIK32996.1"/>
    <property type="molecule type" value="Genomic_DNA"/>
</dbReference>
<dbReference type="InParanoid" id="A0A0C9ZUI3"/>
<evidence type="ECO:0000259" key="1">
    <source>
        <dbReference type="Pfam" id="PF20149"/>
    </source>
</evidence>
<dbReference type="HOGENOM" id="CLU_144336_0_0_1"/>
<feature type="domain" description="DUF6532" evidence="1">
    <location>
        <begin position="25"/>
        <end position="100"/>
    </location>
</feature>
<organism evidence="2 3">
    <name type="scientific">Suillus luteus UH-Slu-Lm8-n1</name>
    <dbReference type="NCBI Taxonomy" id="930992"/>
    <lineage>
        <taxon>Eukaryota</taxon>
        <taxon>Fungi</taxon>
        <taxon>Dikarya</taxon>
        <taxon>Basidiomycota</taxon>
        <taxon>Agaricomycotina</taxon>
        <taxon>Agaricomycetes</taxon>
        <taxon>Agaricomycetidae</taxon>
        <taxon>Boletales</taxon>
        <taxon>Suillineae</taxon>
        <taxon>Suillaceae</taxon>
        <taxon>Suillus</taxon>
    </lineage>
</organism>
<protein>
    <recommendedName>
        <fullName evidence="1">DUF6532 domain-containing protein</fullName>
    </recommendedName>
</protein>
<proteinExistence type="predicted"/>
<evidence type="ECO:0000313" key="3">
    <source>
        <dbReference type="Proteomes" id="UP000054485"/>
    </source>
</evidence>
<name>A0A0C9ZUI3_9AGAM</name>
<dbReference type="OrthoDB" id="2670159at2759"/>
<keyword evidence="3" id="KW-1185">Reference proteome</keyword>
<dbReference type="Pfam" id="PF20149">
    <property type="entry name" value="DUF6532"/>
    <property type="match status" value="1"/>
</dbReference>
<dbReference type="InterPro" id="IPR045341">
    <property type="entry name" value="DUF6532"/>
</dbReference>
<feature type="non-terminal residue" evidence="2">
    <location>
        <position position="102"/>
    </location>
</feature>
<feature type="non-terminal residue" evidence="2">
    <location>
        <position position="1"/>
    </location>
</feature>
<dbReference type="AlphaFoldDB" id="A0A0C9ZUI3"/>
<reference evidence="2 3" key="1">
    <citation type="submission" date="2014-04" db="EMBL/GenBank/DDBJ databases">
        <authorList>
            <consortium name="DOE Joint Genome Institute"/>
            <person name="Kuo A."/>
            <person name="Ruytinx J."/>
            <person name="Rineau F."/>
            <person name="Colpaert J."/>
            <person name="Kohler A."/>
            <person name="Nagy L.G."/>
            <person name="Floudas D."/>
            <person name="Copeland A."/>
            <person name="Barry K.W."/>
            <person name="Cichocki N."/>
            <person name="Veneault-Fourrey C."/>
            <person name="LaButti K."/>
            <person name="Lindquist E.A."/>
            <person name="Lipzen A."/>
            <person name="Lundell T."/>
            <person name="Morin E."/>
            <person name="Murat C."/>
            <person name="Sun H."/>
            <person name="Tunlid A."/>
            <person name="Henrissat B."/>
            <person name="Grigoriev I.V."/>
            <person name="Hibbett D.S."/>
            <person name="Martin F."/>
            <person name="Nordberg H.P."/>
            <person name="Cantor M.N."/>
            <person name="Hua S.X."/>
        </authorList>
    </citation>
    <scope>NUCLEOTIDE SEQUENCE [LARGE SCALE GENOMIC DNA]</scope>
    <source>
        <strain evidence="2 3">UH-Slu-Lm8-n1</strain>
    </source>
</reference>